<evidence type="ECO:0000313" key="14">
    <source>
        <dbReference type="EMBL" id="NMP23048.1"/>
    </source>
</evidence>
<dbReference type="SUPFAM" id="SSF51735">
    <property type="entry name" value="NAD(P)-binding Rossmann-fold domains"/>
    <property type="match status" value="1"/>
</dbReference>
<comment type="function">
    <text evidence="1 11">Catalyzes the NADPH-dependent reduction of ketopantoate into pantoic acid.</text>
</comment>
<dbReference type="InterPro" id="IPR003710">
    <property type="entry name" value="ApbA"/>
</dbReference>
<dbReference type="InterPro" id="IPR008927">
    <property type="entry name" value="6-PGluconate_DH-like_C_sf"/>
</dbReference>
<evidence type="ECO:0000256" key="7">
    <source>
        <dbReference type="ARBA" id="ARBA00022857"/>
    </source>
</evidence>
<evidence type="ECO:0000259" key="13">
    <source>
        <dbReference type="Pfam" id="PF08546"/>
    </source>
</evidence>
<dbReference type="NCBIfam" id="TIGR00745">
    <property type="entry name" value="apbA_panE"/>
    <property type="match status" value="1"/>
</dbReference>
<keyword evidence="7 11" id="KW-0521">NADP</keyword>
<comment type="similarity">
    <text evidence="3 11">Belongs to the ketopantoate reductase family.</text>
</comment>
<dbReference type="RefSeq" id="WP_169099958.1">
    <property type="nucleotide sequence ID" value="NZ_JABBVZ010000038.1"/>
</dbReference>
<protein>
    <recommendedName>
        <fullName evidence="5 11">2-dehydropantoate 2-reductase</fullName>
        <ecNumber evidence="4 11">1.1.1.169</ecNumber>
    </recommendedName>
    <alternativeName>
        <fullName evidence="9 11">Ketopantoate reductase</fullName>
    </alternativeName>
</protein>
<dbReference type="InterPro" id="IPR036291">
    <property type="entry name" value="NAD(P)-bd_dom_sf"/>
</dbReference>
<dbReference type="GO" id="GO:0015940">
    <property type="term" value="P:pantothenate biosynthetic process"/>
    <property type="evidence" value="ECO:0007669"/>
    <property type="project" value="UniProtKB-UniPathway"/>
</dbReference>
<comment type="caution">
    <text evidence="14">The sequence shown here is derived from an EMBL/GenBank/DDBJ whole genome shotgun (WGS) entry which is preliminary data.</text>
</comment>
<dbReference type="PANTHER" id="PTHR43765:SF2">
    <property type="entry name" value="2-DEHYDROPANTOATE 2-REDUCTASE"/>
    <property type="match status" value="1"/>
</dbReference>
<keyword evidence="15" id="KW-1185">Reference proteome</keyword>
<dbReference type="AlphaFoldDB" id="A0A7Y0L4A1"/>
<evidence type="ECO:0000256" key="10">
    <source>
        <dbReference type="ARBA" id="ARBA00048793"/>
    </source>
</evidence>
<feature type="domain" description="Ketopantoate reductase C-terminal" evidence="13">
    <location>
        <begin position="174"/>
        <end position="293"/>
    </location>
</feature>
<evidence type="ECO:0000256" key="5">
    <source>
        <dbReference type="ARBA" id="ARBA00019465"/>
    </source>
</evidence>
<dbReference type="InterPro" id="IPR050838">
    <property type="entry name" value="Ketopantoate_reductase"/>
</dbReference>
<proteinExistence type="inferred from homology"/>
<dbReference type="UniPathway" id="UPA00028">
    <property type="reaction ID" value="UER00004"/>
</dbReference>
<evidence type="ECO:0000256" key="4">
    <source>
        <dbReference type="ARBA" id="ARBA00013014"/>
    </source>
</evidence>
<evidence type="ECO:0000256" key="8">
    <source>
        <dbReference type="ARBA" id="ARBA00023002"/>
    </source>
</evidence>
<dbReference type="Proteomes" id="UP000533476">
    <property type="component" value="Unassembled WGS sequence"/>
</dbReference>
<evidence type="ECO:0000256" key="1">
    <source>
        <dbReference type="ARBA" id="ARBA00002919"/>
    </source>
</evidence>
<evidence type="ECO:0000259" key="12">
    <source>
        <dbReference type="Pfam" id="PF02558"/>
    </source>
</evidence>
<dbReference type="EMBL" id="JABBVZ010000038">
    <property type="protein sequence ID" value="NMP23048.1"/>
    <property type="molecule type" value="Genomic_DNA"/>
</dbReference>
<dbReference type="GO" id="GO:0050661">
    <property type="term" value="F:NADP binding"/>
    <property type="evidence" value="ECO:0007669"/>
    <property type="project" value="TreeGrafter"/>
</dbReference>
<keyword evidence="8 11" id="KW-0560">Oxidoreductase</keyword>
<reference evidence="14 15" key="1">
    <citation type="submission" date="2020-04" db="EMBL/GenBank/DDBJ databases">
        <authorList>
            <person name="Zhang R."/>
            <person name="Schippers A."/>
        </authorList>
    </citation>
    <scope>NUCLEOTIDE SEQUENCE [LARGE SCALE GENOMIC DNA]</scope>
    <source>
        <strain evidence="14 15">DSM 109850</strain>
    </source>
</reference>
<dbReference type="InterPro" id="IPR013752">
    <property type="entry name" value="KPA_reductase"/>
</dbReference>
<sequence length="296" mass="32466">MESCDPRPLVAILGSGALARFWAWALNGCPLWVVGQAAPPYHVHFQGHTDSIRPPFYHWQQPIAKAPDVVVLVTKWRQLSRARDWILQWAPQSLVVSLMNGMGQEEALAPIPPDHMAIGVTTAAATREDATAQDLAISVQSLGQTFLPDRGESNLRVLQKARPDLIQLVDADEIASRRWQKLIFNSVINPLSALADCANGELPQHPLWALSRPLLAESRRIAEAAGQCLPADVESRLQHLVQETAGNVSSMLQDVRHGYSTEIGAINGYLVHRANQLGIPAPLNEALTRLIEKLAP</sequence>
<dbReference type="Gene3D" id="1.10.1040.10">
    <property type="entry name" value="N-(1-d-carboxylethyl)-l-norvaline Dehydrogenase, domain 2"/>
    <property type="match status" value="1"/>
</dbReference>
<evidence type="ECO:0000313" key="15">
    <source>
        <dbReference type="Proteomes" id="UP000533476"/>
    </source>
</evidence>
<dbReference type="Pfam" id="PF08546">
    <property type="entry name" value="ApbA_C"/>
    <property type="match status" value="1"/>
</dbReference>
<comment type="pathway">
    <text evidence="2 11">Cofactor biosynthesis; (R)-pantothenate biosynthesis; (R)-pantoate from 3-methyl-2-oxobutanoate: step 2/2.</text>
</comment>
<organism evidence="14 15">
    <name type="scientific">Sulfobacillus harzensis</name>
    <dbReference type="NCBI Taxonomy" id="2729629"/>
    <lineage>
        <taxon>Bacteria</taxon>
        <taxon>Bacillati</taxon>
        <taxon>Bacillota</taxon>
        <taxon>Clostridia</taxon>
        <taxon>Eubacteriales</taxon>
        <taxon>Clostridiales Family XVII. Incertae Sedis</taxon>
        <taxon>Sulfobacillus</taxon>
    </lineage>
</organism>
<evidence type="ECO:0000256" key="9">
    <source>
        <dbReference type="ARBA" id="ARBA00032024"/>
    </source>
</evidence>
<accession>A0A7Y0L4A1</accession>
<dbReference type="GO" id="GO:0005737">
    <property type="term" value="C:cytoplasm"/>
    <property type="evidence" value="ECO:0007669"/>
    <property type="project" value="TreeGrafter"/>
</dbReference>
<dbReference type="InterPro" id="IPR013328">
    <property type="entry name" value="6PGD_dom2"/>
</dbReference>
<dbReference type="SUPFAM" id="SSF48179">
    <property type="entry name" value="6-phosphogluconate dehydrogenase C-terminal domain-like"/>
    <property type="match status" value="1"/>
</dbReference>
<dbReference type="InterPro" id="IPR013332">
    <property type="entry name" value="KPR_N"/>
</dbReference>
<keyword evidence="6 11" id="KW-0566">Pantothenate biosynthesis</keyword>
<dbReference type="Gene3D" id="3.40.50.720">
    <property type="entry name" value="NAD(P)-binding Rossmann-like Domain"/>
    <property type="match status" value="1"/>
</dbReference>
<feature type="domain" description="Ketopantoate reductase N-terminal" evidence="12">
    <location>
        <begin position="10"/>
        <end position="130"/>
    </location>
</feature>
<dbReference type="Pfam" id="PF02558">
    <property type="entry name" value="ApbA"/>
    <property type="match status" value="1"/>
</dbReference>
<evidence type="ECO:0000256" key="11">
    <source>
        <dbReference type="RuleBase" id="RU362068"/>
    </source>
</evidence>
<name>A0A7Y0L4A1_9FIRM</name>
<dbReference type="GO" id="GO:0008677">
    <property type="term" value="F:2-dehydropantoate 2-reductase activity"/>
    <property type="evidence" value="ECO:0007669"/>
    <property type="project" value="UniProtKB-EC"/>
</dbReference>
<evidence type="ECO:0000256" key="6">
    <source>
        <dbReference type="ARBA" id="ARBA00022655"/>
    </source>
</evidence>
<gene>
    <name evidence="14" type="ORF">HIJ39_11915</name>
</gene>
<comment type="catalytic activity">
    <reaction evidence="10 11">
        <text>(R)-pantoate + NADP(+) = 2-dehydropantoate + NADPH + H(+)</text>
        <dbReference type="Rhea" id="RHEA:16233"/>
        <dbReference type="ChEBI" id="CHEBI:11561"/>
        <dbReference type="ChEBI" id="CHEBI:15378"/>
        <dbReference type="ChEBI" id="CHEBI:15980"/>
        <dbReference type="ChEBI" id="CHEBI:57783"/>
        <dbReference type="ChEBI" id="CHEBI:58349"/>
        <dbReference type="EC" id="1.1.1.169"/>
    </reaction>
</comment>
<evidence type="ECO:0000256" key="3">
    <source>
        <dbReference type="ARBA" id="ARBA00007870"/>
    </source>
</evidence>
<dbReference type="PANTHER" id="PTHR43765">
    <property type="entry name" value="2-DEHYDROPANTOATE 2-REDUCTASE-RELATED"/>
    <property type="match status" value="1"/>
</dbReference>
<dbReference type="EC" id="1.1.1.169" evidence="4 11"/>
<evidence type="ECO:0000256" key="2">
    <source>
        <dbReference type="ARBA" id="ARBA00004994"/>
    </source>
</evidence>